<dbReference type="GO" id="GO:0052655">
    <property type="term" value="F:L-valine-2-oxoglutarate transaminase activity"/>
    <property type="evidence" value="ECO:0007669"/>
    <property type="project" value="RHEA"/>
</dbReference>
<comment type="catalytic activity">
    <reaction evidence="12 14">
        <text>L-isoleucine + 2-oxoglutarate = (S)-3-methyl-2-oxopentanoate + L-glutamate</text>
        <dbReference type="Rhea" id="RHEA:24801"/>
        <dbReference type="ChEBI" id="CHEBI:16810"/>
        <dbReference type="ChEBI" id="CHEBI:29985"/>
        <dbReference type="ChEBI" id="CHEBI:35146"/>
        <dbReference type="ChEBI" id="CHEBI:58045"/>
        <dbReference type="EC" id="2.6.1.42"/>
    </reaction>
</comment>
<dbReference type="UniPathway" id="UPA00049">
    <property type="reaction ID" value="UER00062"/>
</dbReference>
<dbReference type="InterPro" id="IPR033939">
    <property type="entry name" value="BCAT_family"/>
</dbReference>
<dbReference type="FunFam" id="3.20.10.10:FF:000002">
    <property type="entry name" value="D-alanine aminotransferase"/>
    <property type="match status" value="1"/>
</dbReference>
<dbReference type="InterPro" id="IPR050571">
    <property type="entry name" value="Class-IV_PLP-Dep_Aminotrnsfr"/>
</dbReference>
<dbReference type="UniPathway" id="UPA00047">
    <property type="reaction ID" value="UER00058"/>
</dbReference>
<dbReference type="CDD" id="cd01557">
    <property type="entry name" value="BCAT_beta_family"/>
    <property type="match status" value="1"/>
</dbReference>
<gene>
    <name evidence="14 15" type="primary">ilvE</name>
    <name evidence="15" type="ORF">Mcate_02580</name>
</gene>
<reference evidence="15 16" key="1">
    <citation type="submission" date="2018-08" db="EMBL/GenBank/DDBJ databases">
        <title>Meiothermus cateniformans JCM 15151 genome sequencing project.</title>
        <authorList>
            <person name="Da Costa M.S."/>
            <person name="Albuquerque L."/>
            <person name="Raposo P."/>
            <person name="Froufe H.J.C."/>
            <person name="Barroso C.S."/>
            <person name="Egas C."/>
        </authorList>
    </citation>
    <scope>NUCLEOTIDE SEQUENCE [LARGE SCALE GENOMIC DNA]</scope>
    <source>
        <strain evidence="15 16">JCM 15151</strain>
    </source>
</reference>
<accession>A0A399DR65</accession>
<dbReference type="Gene3D" id="3.30.470.10">
    <property type="match status" value="1"/>
</dbReference>
<proteinExistence type="inferred from homology"/>
<dbReference type="OrthoDB" id="9805628at2"/>
<evidence type="ECO:0000256" key="8">
    <source>
        <dbReference type="ARBA" id="ARBA00022679"/>
    </source>
</evidence>
<dbReference type="NCBIfam" id="NF005146">
    <property type="entry name" value="PRK06606.1"/>
    <property type="match status" value="1"/>
</dbReference>
<dbReference type="SUPFAM" id="SSF56752">
    <property type="entry name" value="D-aminoacid aminotransferase-like PLP-dependent enzymes"/>
    <property type="match status" value="1"/>
</dbReference>
<comment type="function">
    <text evidence="14">Acts on leucine, isoleucine and valine.</text>
</comment>
<evidence type="ECO:0000256" key="13">
    <source>
        <dbReference type="ARBA" id="ARBA00049229"/>
    </source>
</evidence>
<evidence type="ECO:0000256" key="6">
    <source>
        <dbReference type="ARBA" id="ARBA00022576"/>
    </source>
</evidence>
<dbReference type="InterPro" id="IPR005785">
    <property type="entry name" value="B_amino_transI"/>
</dbReference>
<evidence type="ECO:0000256" key="14">
    <source>
        <dbReference type="RuleBase" id="RU364094"/>
    </source>
</evidence>
<dbReference type="UniPathway" id="UPA00048">
    <property type="reaction ID" value="UER00073"/>
</dbReference>
<dbReference type="GO" id="GO:0009098">
    <property type="term" value="P:L-leucine biosynthetic process"/>
    <property type="evidence" value="ECO:0007669"/>
    <property type="project" value="UniProtKB-UniPathway"/>
</dbReference>
<dbReference type="Pfam" id="PF01063">
    <property type="entry name" value="Aminotran_4"/>
    <property type="match status" value="1"/>
</dbReference>
<evidence type="ECO:0000313" key="15">
    <source>
        <dbReference type="EMBL" id="RIH74735.1"/>
    </source>
</evidence>
<comment type="caution">
    <text evidence="15">The sequence shown here is derived from an EMBL/GenBank/DDBJ whole genome shotgun (WGS) entry which is preliminary data.</text>
</comment>
<evidence type="ECO:0000313" key="16">
    <source>
        <dbReference type="Proteomes" id="UP000266089"/>
    </source>
</evidence>
<dbReference type="GO" id="GO:0052654">
    <property type="term" value="F:L-leucine-2-oxoglutarate transaminase activity"/>
    <property type="evidence" value="ECO:0007669"/>
    <property type="project" value="RHEA"/>
</dbReference>
<dbReference type="RefSeq" id="WP_027888928.1">
    <property type="nucleotide sequence ID" value="NZ_JBHSXZ010000052.1"/>
</dbReference>
<dbReference type="GO" id="GO:0009099">
    <property type="term" value="P:L-valine biosynthetic process"/>
    <property type="evidence" value="ECO:0007669"/>
    <property type="project" value="UniProtKB-UniPathway"/>
</dbReference>
<evidence type="ECO:0000256" key="11">
    <source>
        <dbReference type="ARBA" id="ARBA00048212"/>
    </source>
</evidence>
<keyword evidence="8 14" id="KW-0808">Transferase</keyword>
<dbReference type="AlphaFoldDB" id="A0A399DR65"/>
<comment type="pathway">
    <text evidence="3 14">Amino-acid biosynthesis; L-valine biosynthesis; L-valine from pyruvate: step 4/4.</text>
</comment>
<comment type="catalytic activity">
    <reaction evidence="13 14">
        <text>L-leucine + 2-oxoglutarate = 4-methyl-2-oxopentanoate + L-glutamate</text>
        <dbReference type="Rhea" id="RHEA:18321"/>
        <dbReference type="ChEBI" id="CHEBI:16810"/>
        <dbReference type="ChEBI" id="CHEBI:17865"/>
        <dbReference type="ChEBI" id="CHEBI:29985"/>
        <dbReference type="ChEBI" id="CHEBI:57427"/>
        <dbReference type="EC" id="2.6.1.42"/>
    </reaction>
</comment>
<keyword evidence="6 14" id="KW-0032">Aminotransferase</keyword>
<evidence type="ECO:0000256" key="10">
    <source>
        <dbReference type="ARBA" id="ARBA00023304"/>
    </source>
</evidence>
<dbReference type="InterPro" id="IPR001544">
    <property type="entry name" value="Aminotrans_IV"/>
</dbReference>
<dbReference type="GO" id="GO:0009097">
    <property type="term" value="P:isoleucine biosynthetic process"/>
    <property type="evidence" value="ECO:0007669"/>
    <property type="project" value="UniProtKB-UniPathway"/>
</dbReference>
<comment type="cofactor">
    <cofactor evidence="1 14">
        <name>pyridoxal 5'-phosphate</name>
        <dbReference type="ChEBI" id="CHEBI:597326"/>
    </cofactor>
</comment>
<keyword evidence="7 14" id="KW-0028">Amino-acid biosynthesis</keyword>
<keyword evidence="9 14" id="KW-0663">Pyridoxal phosphate</keyword>
<comment type="pathway">
    <text evidence="2 14">Amino-acid biosynthesis; L-isoleucine biosynthesis; L-isoleucine from 2-oxobutanoate: step 4/4.</text>
</comment>
<dbReference type="Proteomes" id="UP000266089">
    <property type="component" value="Unassembled WGS sequence"/>
</dbReference>
<evidence type="ECO:0000256" key="2">
    <source>
        <dbReference type="ARBA" id="ARBA00004824"/>
    </source>
</evidence>
<dbReference type="InterPro" id="IPR036038">
    <property type="entry name" value="Aminotransferase-like"/>
</dbReference>
<dbReference type="EC" id="2.6.1.42" evidence="14"/>
<dbReference type="InterPro" id="IPR043132">
    <property type="entry name" value="BCAT-like_C"/>
</dbReference>
<evidence type="ECO:0000256" key="1">
    <source>
        <dbReference type="ARBA" id="ARBA00001933"/>
    </source>
</evidence>
<dbReference type="EMBL" id="QWKX01000096">
    <property type="protein sequence ID" value="RIH74735.1"/>
    <property type="molecule type" value="Genomic_DNA"/>
</dbReference>
<comment type="similarity">
    <text evidence="5 14">Belongs to the class-IV pyridoxal-phosphate-dependent aminotransferase family.</text>
</comment>
<protein>
    <recommendedName>
        <fullName evidence="14">Branched-chain-amino-acid aminotransferase</fullName>
        <shortName evidence="14">BCAT</shortName>
        <ecNumber evidence="14">2.6.1.42</ecNumber>
    </recommendedName>
</protein>
<dbReference type="InterPro" id="IPR043131">
    <property type="entry name" value="BCAT-like_N"/>
</dbReference>
<dbReference type="GO" id="GO:0006532">
    <property type="term" value="P:aspartate biosynthetic process"/>
    <property type="evidence" value="ECO:0007669"/>
    <property type="project" value="TreeGrafter"/>
</dbReference>
<keyword evidence="10 14" id="KW-0100">Branched-chain amino acid biosynthesis</keyword>
<evidence type="ECO:0000256" key="4">
    <source>
        <dbReference type="ARBA" id="ARBA00005072"/>
    </source>
</evidence>
<dbReference type="PANTHER" id="PTHR42743:SF11">
    <property type="entry name" value="AMINODEOXYCHORISMATE LYASE"/>
    <property type="match status" value="1"/>
</dbReference>
<evidence type="ECO:0000256" key="3">
    <source>
        <dbReference type="ARBA" id="ARBA00004931"/>
    </source>
</evidence>
<evidence type="ECO:0000256" key="9">
    <source>
        <dbReference type="ARBA" id="ARBA00022898"/>
    </source>
</evidence>
<organism evidence="15 16">
    <name type="scientific">Meiothermus taiwanensis</name>
    <dbReference type="NCBI Taxonomy" id="172827"/>
    <lineage>
        <taxon>Bacteria</taxon>
        <taxon>Thermotogati</taxon>
        <taxon>Deinococcota</taxon>
        <taxon>Deinococci</taxon>
        <taxon>Thermales</taxon>
        <taxon>Thermaceae</taxon>
        <taxon>Meiothermus</taxon>
    </lineage>
</organism>
<dbReference type="GO" id="GO:0052656">
    <property type="term" value="F:L-isoleucine-2-oxoglutarate transaminase activity"/>
    <property type="evidence" value="ECO:0007669"/>
    <property type="project" value="RHEA"/>
</dbReference>
<dbReference type="PANTHER" id="PTHR42743">
    <property type="entry name" value="AMINO-ACID AMINOTRANSFERASE"/>
    <property type="match status" value="1"/>
</dbReference>
<evidence type="ECO:0000256" key="5">
    <source>
        <dbReference type="ARBA" id="ARBA00009320"/>
    </source>
</evidence>
<evidence type="ECO:0000256" key="7">
    <source>
        <dbReference type="ARBA" id="ARBA00022605"/>
    </source>
</evidence>
<comment type="pathway">
    <text evidence="4 14">Amino-acid biosynthesis; L-leucine biosynthesis; L-leucine from 3-methyl-2-oxobutanoate: step 4/4.</text>
</comment>
<name>A0A399DR65_9DEIN</name>
<comment type="catalytic activity">
    <reaction evidence="11 14">
        <text>L-valine + 2-oxoglutarate = 3-methyl-2-oxobutanoate + L-glutamate</text>
        <dbReference type="Rhea" id="RHEA:24813"/>
        <dbReference type="ChEBI" id="CHEBI:11851"/>
        <dbReference type="ChEBI" id="CHEBI:16810"/>
        <dbReference type="ChEBI" id="CHEBI:29985"/>
        <dbReference type="ChEBI" id="CHEBI:57762"/>
        <dbReference type="EC" id="2.6.1.42"/>
    </reaction>
</comment>
<dbReference type="Gene3D" id="3.20.10.10">
    <property type="entry name" value="D-amino Acid Aminotransferase, subunit A, domain 2"/>
    <property type="match status" value="1"/>
</dbReference>
<sequence>MATETKTKSVGGDSKMKAGLIWFNGQMVPQEEAKVSVLTHALHYGTSVFEGIRAYETSRGPAIFRLQEHTERFFHSAKVMMFELPFSPEQINQAIQEVVRANGYKSCYIRPLAWMGAHTLGVNPLPNNPAEVMIAAWEWGTYLGEEAVRKGARLITSSWARFPANVMPGKAKVGGNYVNSALARVEAQQAGADEALLLDKEGFVAEGSGENIFFFRNGVLYAVEHSVNLMGITRDSIITIARDLGYEVREVRATRDQLYMADEVFMVGTAAEVTPVSYLDHRAIGTGRAGEHTMKIRAAYMDVVHGKNPKYQAWLTYVQ</sequence>
<evidence type="ECO:0000256" key="12">
    <source>
        <dbReference type="ARBA" id="ARBA00048798"/>
    </source>
</evidence>
<dbReference type="NCBIfam" id="TIGR01122">
    <property type="entry name" value="ilvE_I"/>
    <property type="match status" value="1"/>
</dbReference>
<dbReference type="GO" id="GO:0005829">
    <property type="term" value="C:cytosol"/>
    <property type="evidence" value="ECO:0007669"/>
    <property type="project" value="TreeGrafter"/>
</dbReference>